<dbReference type="Pfam" id="PF10193">
    <property type="entry name" value="Telomere_reg-2"/>
    <property type="match status" value="1"/>
</dbReference>
<dbReference type="GO" id="GO:0051879">
    <property type="term" value="F:Hsp90 protein binding"/>
    <property type="evidence" value="ECO:0007669"/>
    <property type="project" value="TreeGrafter"/>
</dbReference>
<evidence type="ECO:0000259" key="2">
    <source>
        <dbReference type="Pfam" id="PF10193"/>
    </source>
</evidence>
<gene>
    <name evidence="3" type="ORF">FOB60_003936</name>
</gene>
<dbReference type="EMBL" id="JABWAB010000005">
    <property type="protein sequence ID" value="KAF6051268.1"/>
    <property type="molecule type" value="Genomic_DNA"/>
</dbReference>
<sequence length="811" mass="92561">MTNDIELLKNYPSITELDRVLDNYKNPSFPLISALLNYTVPQIYSSLPNSTESKLRYKFQSLIGFGNLLSKVSSVLNVPNSDAELRVYFDFLLSVVDEQFVVNIASNRTSPELKEIDKLVFKGKLLSVVNEVTISKGWDITNVALQSSKSYAHYLSTGVAKLYQQGLQPDIFVQSLLNLSAESLIEFFSIFFTRDYWAHFEETLHRQKDFQRRDFTKRFFLAYVVLIVTDANMLPLFNILKSFCEYMDENFIESVVVRSNKALISLIAAILSQKTGETGPCMPPFVMSQLQKWSDPMYIKNEPITIQEFRTFLIFQLLSRCKDGEFIKGLTKNKICLEGISNHLQSFSINARSLGIILADRICELSGELKIFKSTNIGHDYDELLAPVEELESLSVDVAWEFLKEENTNSPIHKPVASQPNLDILADTPMEDTSDDDGSLLPKPKVPEPIYVKDLISYISIDSKKPQAYEMRRVALLQGPTLLRRKSRQGNEVEFYSQDLLANLIALDNFYNDPDFDDLKLVNMVSVIVTNPNVTFYMFDLLLTGDYSLQQRMFILSATSLAARELRGIKDDIVFQSFTEKSFPTKLLPSSLHNKYIGGLKYINQIENELQDSLMHDASSDAKDQIIGKGKLVRISRSLTQPKDVQTREKPVIPNFYKIIGTNFFFPLLNVWYESGSIDIGHYSPIFIAQYIKTLSLLLHVAYPSSTQLKDMIKEFMLLSCTVIRKVTLEEIQVIESILTGILLILELIDAEFLVLNFNDEIMLVYNWLTATWEGIIDNRVKSLAAGLLLKLQEVSKKFERTLIDQDYGLY</sequence>
<reference evidence="3" key="1">
    <citation type="submission" date="2020-03" db="EMBL/GenBank/DDBJ databases">
        <title>FDA dAtabase for Regulatory Grade micrObial Sequences (FDA-ARGOS): Supporting development and validation of Infectious Disease Dx tests.</title>
        <authorList>
            <person name="Campos J."/>
            <person name="Goldberg B."/>
            <person name="Tallon L."/>
            <person name="Sadzewicz L."/>
            <person name="Vavikolanu K."/>
            <person name="Mehta A."/>
            <person name="Aluvathingal J."/>
            <person name="Nadendla S."/>
            <person name="Nandy P."/>
            <person name="Geyer C."/>
            <person name="Yan Y."/>
            <person name="Sichtig H."/>
        </authorList>
    </citation>
    <scope>NUCLEOTIDE SEQUENCE [LARGE SCALE GENOMIC DNA]</scope>
    <source>
        <strain evidence="3">FDAARGOS_652</strain>
    </source>
</reference>
<accession>A0A8X7TAG3</accession>
<organism evidence="3 4">
    <name type="scientific">Candida parapsilosis</name>
    <name type="common">Yeast</name>
    <dbReference type="NCBI Taxonomy" id="5480"/>
    <lineage>
        <taxon>Eukaryota</taxon>
        <taxon>Fungi</taxon>
        <taxon>Dikarya</taxon>
        <taxon>Ascomycota</taxon>
        <taxon>Saccharomycotina</taxon>
        <taxon>Pichiomycetes</taxon>
        <taxon>Debaryomycetaceae</taxon>
        <taxon>Candida/Lodderomyces clade</taxon>
        <taxon>Candida</taxon>
    </lineage>
</organism>
<evidence type="ECO:0000313" key="4">
    <source>
        <dbReference type="Proteomes" id="UP000590412"/>
    </source>
</evidence>
<dbReference type="Proteomes" id="UP000590412">
    <property type="component" value="Unassembled WGS sequence"/>
</dbReference>
<protein>
    <submittedName>
        <fullName evidence="3">Telomere length regulation family protein</fullName>
    </submittedName>
</protein>
<dbReference type="PANTHER" id="PTHR15830:SF10">
    <property type="entry name" value="TELOMERE LENGTH REGULATION PROTEIN TEL2 HOMOLOG"/>
    <property type="match status" value="1"/>
</dbReference>
<comment type="caution">
    <text evidence="3">The sequence shown here is derived from an EMBL/GenBank/DDBJ whole genome shotgun (WGS) entry which is preliminary data.</text>
</comment>
<evidence type="ECO:0000313" key="3">
    <source>
        <dbReference type="EMBL" id="KAF6051268.1"/>
    </source>
</evidence>
<dbReference type="InterPro" id="IPR019337">
    <property type="entry name" value="Telomere_length_regulation_dom"/>
</dbReference>
<feature type="domain" description="Telomere length regulation protein conserved" evidence="2">
    <location>
        <begin position="449"/>
        <end position="563"/>
    </location>
</feature>
<name>A0A8X7TAG3_CANPA</name>
<dbReference type="GO" id="GO:0042162">
    <property type="term" value="F:telomeric DNA binding"/>
    <property type="evidence" value="ECO:0007669"/>
    <property type="project" value="TreeGrafter"/>
</dbReference>
<proteinExistence type="inferred from homology"/>
<evidence type="ECO:0000256" key="1">
    <source>
        <dbReference type="ARBA" id="ARBA00006133"/>
    </source>
</evidence>
<dbReference type="AlphaFoldDB" id="A0A8X7TAG3"/>
<dbReference type="GO" id="GO:0005829">
    <property type="term" value="C:cytosol"/>
    <property type="evidence" value="ECO:0007669"/>
    <property type="project" value="TreeGrafter"/>
</dbReference>
<dbReference type="Gene3D" id="1.25.40.720">
    <property type="entry name" value="Telomere length regulation protein 2, C-terminal domain"/>
    <property type="match status" value="2"/>
</dbReference>
<dbReference type="InterPro" id="IPR038528">
    <property type="entry name" value="TEL2_C_sf"/>
</dbReference>
<dbReference type="GO" id="GO:0051083">
    <property type="term" value="P:'de novo' cotranslational protein folding"/>
    <property type="evidence" value="ECO:0007669"/>
    <property type="project" value="TreeGrafter"/>
</dbReference>
<dbReference type="PANTHER" id="PTHR15830">
    <property type="entry name" value="TELOMERE LENGTH REGULATION PROTEIN TEL2 FAMILY MEMBER"/>
    <property type="match status" value="1"/>
</dbReference>
<dbReference type="InterPro" id="IPR051970">
    <property type="entry name" value="TEL2_Regulation"/>
</dbReference>
<comment type="similarity">
    <text evidence="1">Belongs to the TEL2 family.</text>
</comment>